<dbReference type="GO" id="GO:0005524">
    <property type="term" value="F:ATP binding"/>
    <property type="evidence" value="ECO:0007669"/>
    <property type="project" value="UniProtKB-KW"/>
</dbReference>
<keyword evidence="16" id="KW-1185">Reference proteome</keyword>
<comment type="catalytic activity">
    <reaction evidence="1">
        <text>ATP + protein L-histidine = ADP + protein N-phospho-L-histidine.</text>
        <dbReference type="EC" id="2.7.13.3"/>
    </reaction>
</comment>
<evidence type="ECO:0000259" key="13">
    <source>
        <dbReference type="PROSITE" id="PS50109"/>
    </source>
</evidence>
<name>A0A4Y5Z155_9GAMM</name>
<evidence type="ECO:0000259" key="14">
    <source>
        <dbReference type="PROSITE" id="PS50885"/>
    </source>
</evidence>
<organism evidence="15 16">
    <name type="scientific">Luteibacter pinisoli</name>
    <dbReference type="NCBI Taxonomy" id="2589080"/>
    <lineage>
        <taxon>Bacteria</taxon>
        <taxon>Pseudomonadati</taxon>
        <taxon>Pseudomonadota</taxon>
        <taxon>Gammaproteobacteria</taxon>
        <taxon>Lysobacterales</taxon>
        <taxon>Rhodanobacteraceae</taxon>
        <taxon>Luteibacter</taxon>
    </lineage>
</organism>
<evidence type="ECO:0000256" key="11">
    <source>
        <dbReference type="ARBA" id="ARBA00023012"/>
    </source>
</evidence>
<dbReference type="InterPro" id="IPR004358">
    <property type="entry name" value="Sig_transdc_His_kin-like_C"/>
</dbReference>
<evidence type="ECO:0000256" key="12">
    <source>
        <dbReference type="ARBA" id="ARBA00023136"/>
    </source>
</evidence>
<evidence type="ECO:0000256" key="9">
    <source>
        <dbReference type="ARBA" id="ARBA00022840"/>
    </source>
</evidence>
<dbReference type="SMART" id="SM00387">
    <property type="entry name" value="HATPase_c"/>
    <property type="match status" value="1"/>
</dbReference>
<dbReference type="SUPFAM" id="SSF47384">
    <property type="entry name" value="Homodimeric domain of signal transducing histidine kinase"/>
    <property type="match status" value="1"/>
</dbReference>
<keyword evidence="6" id="KW-0812">Transmembrane</keyword>
<dbReference type="RefSeq" id="WP_139981151.1">
    <property type="nucleotide sequence ID" value="NZ_CP041046.1"/>
</dbReference>
<dbReference type="PRINTS" id="PR00344">
    <property type="entry name" value="BCTRLSENSOR"/>
</dbReference>
<dbReference type="SUPFAM" id="SSF55874">
    <property type="entry name" value="ATPase domain of HSP90 chaperone/DNA topoisomerase II/histidine kinase"/>
    <property type="match status" value="1"/>
</dbReference>
<gene>
    <name evidence="15" type="ORF">FIV34_07420</name>
</gene>
<keyword evidence="12" id="KW-0472">Membrane</keyword>
<dbReference type="Gene3D" id="1.10.287.130">
    <property type="match status" value="1"/>
</dbReference>
<dbReference type="AlphaFoldDB" id="A0A4Y5Z155"/>
<protein>
    <recommendedName>
        <fullName evidence="3">histidine kinase</fullName>
        <ecNumber evidence="3">2.7.13.3</ecNumber>
    </recommendedName>
</protein>
<dbReference type="PROSITE" id="PS50109">
    <property type="entry name" value="HIS_KIN"/>
    <property type="match status" value="1"/>
</dbReference>
<dbReference type="CDD" id="cd00075">
    <property type="entry name" value="HATPase"/>
    <property type="match status" value="1"/>
</dbReference>
<dbReference type="InterPro" id="IPR050428">
    <property type="entry name" value="TCS_sensor_his_kinase"/>
</dbReference>
<keyword evidence="7" id="KW-0547">Nucleotide-binding</keyword>
<feature type="domain" description="Histidine kinase" evidence="13">
    <location>
        <begin position="248"/>
        <end position="461"/>
    </location>
</feature>
<dbReference type="InterPro" id="IPR036097">
    <property type="entry name" value="HisK_dim/P_sf"/>
</dbReference>
<dbReference type="InterPro" id="IPR036890">
    <property type="entry name" value="HATPase_C_sf"/>
</dbReference>
<accession>A0A4Y5Z155</accession>
<evidence type="ECO:0000256" key="2">
    <source>
        <dbReference type="ARBA" id="ARBA00004141"/>
    </source>
</evidence>
<keyword evidence="11" id="KW-0902">Two-component regulatory system</keyword>
<dbReference type="KEGG" id="lpy:FIV34_07420"/>
<dbReference type="Gene3D" id="3.30.565.10">
    <property type="entry name" value="Histidine kinase-like ATPase, C-terminal domain"/>
    <property type="match status" value="1"/>
</dbReference>
<dbReference type="InterPro" id="IPR003594">
    <property type="entry name" value="HATPase_dom"/>
</dbReference>
<dbReference type="EC" id="2.7.13.3" evidence="3"/>
<comment type="subcellular location">
    <subcellularLocation>
        <location evidence="2">Membrane</location>
        <topology evidence="2">Multi-pass membrane protein</topology>
    </subcellularLocation>
</comment>
<dbReference type="GO" id="GO:0000155">
    <property type="term" value="F:phosphorelay sensor kinase activity"/>
    <property type="evidence" value="ECO:0007669"/>
    <property type="project" value="InterPro"/>
</dbReference>
<evidence type="ECO:0000256" key="5">
    <source>
        <dbReference type="ARBA" id="ARBA00022679"/>
    </source>
</evidence>
<dbReference type="PANTHER" id="PTHR45436:SF14">
    <property type="entry name" value="SENSOR PROTEIN QSEC"/>
    <property type="match status" value="1"/>
</dbReference>
<evidence type="ECO:0000256" key="10">
    <source>
        <dbReference type="ARBA" id="ARBA00022989"/>
    </source>
</evidence>
<dbReference type="InterPro" id="IPR005467">
    <property type="entry name" value="His_kinase_dom"/>
</dbReference>
<evidence type="ECO:0000256" key="1">
    <source>
        <dbReference type="ARBA" id="ARBA00000085"/>
    </source>
</evidence>
<dbReference type="Pfam" id="PF00512">
    <property type="entry name" value="HisKA"/>
    <property type="match status" value="1"/>
</dbReference>
<evidence type="ECO:0000256" key="8">
    <source>
        <dbReference type="ARBA" id="ARBA00022777"/>
    </source>
</evidence>
<dbReference type="PROSITE" id="PS50885">
    <property type="entry name" value="HAMP"/>
    <property type="match status" value="1"/>
</dbReference>
<dbReference type="GO" id="GO:0005886">
    <property type="term" value="C:plasma membrane"/>
    <property type="evidence" value="ECO:0007669"/>
    <property type="project" value="TreeGrafter"/>
</dbReference>
<dbReference type="Pfam" id="PF02518">
    <property type="entry name" value="HATPase_c"/>
    <property type="match status" value="1"/>
</dbReference>
<dbReference type="SMART" id="SM00388">
    <property type="entry name" value="HisKA"/>
    <property type="match status" value="1"/>
</dbReference>
<sequence>MTGDSLQRRLRRRVALAVLAVLLPLGLLAALRTISELNELSDVRLRQTAETLDALLRQTGVTAFPNSRKLEGLPAVPVIANGFGPASTYEAEVGYRVTGSDGDILLVTDNMHELPRNLATDGRIVSLQVHRRRWHVYTRTDPTLGVTISVAERHDSRRDVTNAVAMERTLPILIGLPLMFLALRWAVKRGLRPLDKLAGVLATRHAGTREPIVIPDSPREITPIVDALNAQIQRIETALERERRYSADVAHELRTPIAATMINLDSAHAFAADDVAAASLPEALESLRMLDRRTDQLLVLARLDDHAHIPLDRVDLARLVRDVVAEWSPTVDCSRFALELALPPDTVVVPGYPTALSAMVRNLLENAARHAPVQGHVRIAIHVDRGEAVLDVVDDGPGIPATQRTAVFTRFHRESAGLADGFGVGLSIVQRVAQLHRASVTLEDAPWGRGLQVRVRLPLRA</sequence>
<keyword evidence="5" id="KW-0808">Transferase</keyword>
<dbReference type="InterPro" id="IPR003661">
    <property type="entry name" value="HisK_dim/P_dom"/>
</dbReference>
<dbReference type="EMBL" id="CP041046">
    <property type="protein sequence ID" value="QDE39040.1"/>
    <property type="molecule type" value="Genomic_DNA"/>
</dbReference>
<evidence type="ECO:0000256" key="7">
    <source>
        <dbReference type="ARBA" id="ARBA00022741"/>
    </source>
</evidence>
<dbReference type="OrthoDB" id="9804645at2"/>
<dbReference type="CDD" id="cd00082">
    <property type="entry name" value="HisKA"/>
    <property type="match status" value="1"/>
</dbReference>
<evidence type="ECO:0000313" key="15">
    <source>
        <dbReference type="EMBL" id="QDE39040.1"/>
    </source>
</evidence>
<evidence type="ECO:0000313" key="16">
    <source>
        <dbReference type="Proteomes" id="UP000316093"/>
    </source>
</evidence>
<dbReference type="InterPro" id="IPR003660">
    <property type="entry name" value="HAMP_dom"/>
</dbReference>
<evidence type="ECO:0000256" key="6">
    <source>
        <dbReference type="ARBA" id="ARBA00022692"/>
    </source>
</evidence>
<keyword evidence="9" id="KW-0067">ATP-binding</keyword>
<feature type="domain" description="HAMP" evidence="14">
    <location>
        <begin position="188"/>
        <end position="240"/>
    </location>
</feature>
<dbReference type="Proteomes" id="UP000316093">
    <property type="component" value="Chromosome"/>
</dbReference>
<dbReference type="PANTHER" id="PTHR45436">
    <property type="entry name" value="SENSOR HISTIDINE KINASE YKOH"/>
    <property type="match status" value="1"/>
</dbReference>
<reference evidence="15 16" key="1">
    <citation type="submission" date="2019-06" db="EMBL/GenBank/DDBJ databases">
        <title>A complete genome sequence for Luteibacter pinisoli MAH-14.</title>
        <authorList>
            <person name="Baltrus D.A."/>
        </authorList>
    </citation>
    <scope>NUCLEOTIDE SEQUENCE [LARGE SCALE GENOMIC DNA]</scope>
    <source>
        <strain evidence="15 16">MAH-14</strain>
    </source>
</reference>
<keyword evidence="8 15" id="KW-0418">Kinase</keyword>
<evidence type="ECO:0000256" key="3">
    <source>
        <dbReference type="ARBA" id="ARBA00012438"/>
    </source>
</evidence>
<keyword evidence="4" id="KW-0597">Phosphoprotein</keyword>
<proteinExistence type="predicted"/>
<keyword evidence="10" id="KW-1133">Transmembrane helix</keyword>
<evidence type="ECO:0000256" key="4">
    <source>
        <dbReference type="ARBA" id="ARBA00022553"/>
    </source>
</evidence>